<dbReference type="SUPFAM" id="SSF141571">
    <property type="entry name" value="Pentapeptide repeat-like"/>
    <property type="match status" value="1"/>
</dbReference>
<organism evidence="1 2">
    <name type="scientific">Rhizobium leguminosarum bv. viciae</name>
    <dbReference type="NCBI Taxonomy" id="387"/>
    <lineage>
        <taxon>Bacteria</taxon>
        <taxon>Pseudomonadati</taxon>
        <taxon>Pseudomonadota</taxon>
        <taxon>Alphaproteobacteria</taxon>
        <taxon>Hyphomicrobiales</taxon>
        <taxon>Rhizobiaceae</taxon>
        <taxon>Rhizobium/Agrobacterium group</taxon>
        <taxon>Rhizobium</taxon>
    </lineage>
</organism>
<dbReference type="Proteomes" id="UP000291866">
    <property type="component" value="Unassembled WGS sequence"/>
</dbReference>
<dbReference type="AlphaFoldDB" id="A0A8G2IUA4"/>
<proteinExistence type="predicted"/>
<gene>
    <name evidence="1" type="ORF">E0H31_27960</name>
</gene>
<dbReference type="Gene3D" id="2.160.20.80">
    <property type="entry name" value="E3 ubiquitin-protein ligase SopA"/>
    <property type="match status" value="1"/>
</dbReference>
<name>A0A8G2IUA4_RHILV</name>
<accession>A0A8G2IUA4</accession>
<dbReference type="Pfam" id="PF00805">
    <property type="entry name" value="Pentapeptide"/>
    <property type="match status" value="1"/>
</dbReference>
<dbReference type="InterPro" id="IPR001646">
    <property type="entry name" value="5peptide_repeat"/>
</dbReference>
<evidence type="ECO:0008006" key="3">
    <source>
        <dbReference type="Google" id="ProtNLM"/>
    </source>
</evidence>
<reference evidence="1 2" key="1">
    <citation type="submission" date="2019-02" db="EMBL/GenBank/DDBJ databases">
        <title>The competitiveness to form nodules shapes the capacities of Rhizobium leguminosarum sv viciae communities to promote symbiosis with specific hosts.</title>
        <authorList>
            <person name="Boivin S."/>
            <person name="Lepetit M."/>
        </authorList>
    </citation>
    <scope>NUCLEOTIDE SEQUENCE [LARGE SCALE GENOMIC DNA]</scope>
    <source>
        <strain evidence="1 2">SPF4F3</strain>
    </source>
</reference>
<evidence type="ECO:0000313" key="2">
    <source>
        <dbReference type="Proteomes" id="UP000291866"/>
    </source>
</evidence>
<evidence type="ECO:0000313" key="1">
    <source>
        <dbReference type="EMBL" id="TBX88054.1"/>
    </source>
</evidence>
<dbReference type="RefSeq" id="WP_131602542.1">
    <property type="nucleotide sequence ID" value="NZ_SJLU01000017.1"/>
</dbReference>
<comment type="caution">
    <text evidence="1">The sequence shown here is derived from an EMBL/GenBank/DDBJ whole genome shotgun (WGS) entry which is preliminary data.</text>
</comment>
<sequence>MRDNALLENALSADTRKSMAAVFETETSNFGDILRVAHLDPSRHLRHADLRGVDLSNMNLEGFDFTGCDLRGVYGIDTKWDPATTILDDAQLDGSMFAHRMKVHLFLQTASGRKAYRSIYGLPWQQQVLWLMKVLRRDAPDLERDRIIASALFDGTRDSFVKGEVLDAMERAAVMQEDDLYGFLLEIINTHHNDIHLIDRAMRILTRSNIKTKPLVWSMIKGLLKSTDQRIVMKAVAFLVVMADNPDRILEVADTALSHRNSAVRKSYIHAVARRLGVGYNLLVRDPVSREIRDIGAKISQNEFSLLERNIRRAYDAEVDDERINKPGPFEREFKRSISSEALPSKMQAMIQVLALFKVDYKRQIAFGGAVVLPDLR</sequence>
<protein>
    <recommendedName>
        <fullName evidence="3">Pentapeptide repeat-containing protein</fullName>
    </recommendedName>
</protein>
<dbReference type="EMBL" id="SJLU01000017">
    <property type="protein sequence ID" value="TBX88054.1"/>
    <property type="molecule type" value="Genomic_DNA"/>
</dbReference>